<dbReference type="SUPFAM" id="SSF53474">
    <property type="entry name" value="alpha/beta-Hydrolases"/>
    <property type="match status" value="1"/>
</dbReference>
<feature type="domain" description="Xaa-Pro dipeptidyl-peptidase-like" evidence="2">
    <location>
        <begin position="20"/>
        <end position="149"/>
    </location>
</feature>
<dbReference type="InterPro" id="IPR000383">
    <property type="entry name" value="Xaa-Pro-like_dom"/>
</dbReference>
<protein>
    <submittedName>
        <fullName evidence="3">Alpha/beta hydrolase family protein</fullName>
    </submittedName>
</protein>
<accession>A0A1I2JHW6</accession>
<reference evidence="3 4" key="1">
    <citation type="submission" date="2016-10" db="EMBL/GenBank/DDBJ databases">
        <authorList>
            <person name="de Groot N.N."/>
        </authorList>
    </citation>
    <scope>NUCLEOTIDE SEQUENCE [LARGE SCALE GENOMIC DNA]</scope>
    <source>
        <strain evidence="3 4">DSM 23609</strain>
    </source>
</reference>
<dbReference type="GO" id="GO:0052689">
    <property type="term" value="F:carboxylic ester hydrolase activity"/>
    <property type="evidence" value="ECO:0007669"/>
    <property type="project" value="UniProtKB-ARBA"/>
</dbReference>
<dbReference type="InterPro" id="IPR050261">
    <property type="entry name" value="FrsA_esterase"/>
</dbReference>
<dbReference type="Pfam" id="PF02129">
    <property type="entry name" value="Peptidase_S15"/>
    <property type="match status" value="1"/>
</dbReference>
<dbReference type="InterPro" id="IPR029058">
    <property type="entry name" value="AB_hydrolase_fold"/>
</dbReference>
<evidence type="ECO:0000259" key="2">
    <source>
        <dbReference type="Pfam" id="PF02129"/>
    </source>
</evidence>
<name>A0A1I2JHW6_9GAMM</name>
<evidence type="ECO:0000256" key="1">
    <source>
        <dbReference type="ARBA" id="ARBA00022801"/>
    </source>
</evidence>
<dbReference type="Proteomes" id="UP000199771">
    <property type="component" value="Unassembled WGS sequence"/>
</dbReference>
<dbReference type="STRING" id="1076937.SAMN04488120_10797"/>
<dbReference type="EMBL" id="FOOC01000007">
    <property type="protein sequence ID" value="SFF53570.1"/>
    <property type="molecule type" value="Genomic_DNA"/>
</dbReference>
<evidence type="ECO:0000313" key="4">
    <source>
        <dbReference type="Proteomes" id="UP000199771"/>
    </source>
</evidence>
<evidence type="ECO:0000313" key="3">
    <source>
        <dbReference type="EMBL" id="SFF53570.1"/>
    </source>
</evidence>
<dbReference type="AlphaFoldDB" id="A0A1I2JHW6"/>
<proteinExistence type="predicted"/>
<keyword evidence="4" id="KW-1185">Reference proteome</keyword>
<dbReference type="PANTHER" id="PTHR22946:SF9">
    <property type="entry name" value="POLYKETIDE TRANSFERASE AF380"/>
    <property type="match status" value="1"/>
</dbReference>
<organism evidence="3 4">
    <name type="scientific">Fontimonas thermophila</name>
    <dbReference type="NCBI Taxonomy" id="1076937"/>
    <lineage>
        <taxon>Bacteria</taxon>
        <taxon>Pseudomonadati</taxon>
        <taxon>Pseudomonadota</taxon>
        <taxon>Gammaproteobacteria</taxon>
        <taxon>Nevskiales</taxon>
        <taxon>Nevskiaceae</taxon>
        <taxon>Fontimonas</taxon>
    </lineage>
</organism>
<dbReference type="Gene3D" id="3.40.50.1820">
    <property type="entry name" value="alpha/beta hydrolase"/>
    <property type="match status" value="1"/>
</dbReference>
<sequence>MNRHEHSPIDSTTVSFVSGGQRCVASFYRPPGSGPFPVIVMAHGLGGTRIMRLPAYAERFAAAGYACLVFDYRHFGDSEGEPRQLLDIGKQLADWKAAVAYARTLDEVKPDQVILWGTSFSGGHVLVVAAEDARIAAVISQCPFTDGLASSLAMQPLTALRVSVRALRDRIGAALGAAPLMVPLAGRPGETALMNAPDVWAGYRALVPPGATIPDTVAARIALDIIRYTPGRMASRIKAPVLFCICNTDSVAPAKTSLRHARRAPRGEIQCYADGHFDIYVGDGFERVIRDQLAFLRRHVPAR</sequence>
<keyword evidence="1 3" id="KW-0378">Hydrolase</keyword>
<dbReference type="PANTHER" id="PTHR22946">
    <property type="entry name" value="DIENELACTONE HYDROLASE DOMAIN-CONTAINING PROTEIN-RELATED"/>
    <property type="match status" value="1"/>
</dbReference>
<gene>
    <name evidence="3" type="ORF">SAMN04488120_10797</name>
</gene>